<evidence type="ECO:0000256" key="1">
    <source>
        <dbReference type="SAM" id="MobiDB-lite"/>
    </source>
</evidence>
<organism evidence="2 3">
    <name type="scientific">Bifidobacterium thermophilum RBL67</name>
    <dbReference type="NCBI Taxonomy" id="1254439"/>
    <lineage>
        <taxon>Bacteria</taxon>
        <taxon>Bacillati</taxon>
        <taxon>Actinomycetota</taxon>
        <taxon>Actinomycetes</taxon>
        <taxon>Bifidobacteriales</taxon>
        <taxon>Bifidobacteriaceae</taxon>
        <taxon>Bifidobacterium</taxon>
    </lineage>
</organism>
<feature type="region of interest" description="Disordered" evidence="1">
    <location>
        <begin position="1"/>
        <end position="21"/>
    </location>
</feature>
<protein>
    <submittedName>
        <fullName evidence="2">Uncharacterized protein</fullName>
    </submittedName>
</protein>
<dbReference type="KEGG" id="btp:D805_0329"/>
<dbReference type="AlphaFoldDB" id="M4RAW0"/>
<name>M4RAW0_9BIFI</name>
<dbReference type="PATRIC" id="fig|1254439.12.peg.327"/>
<evidence type="ECO:0000313" key="2">
    <source>
        <dbReference type="EMBL" id="AGH40596.1"/>
    </source>
</evidence>
<sequence>MYTSRRRIGRRRKVKLRQRGQIKHPGTIQIQIPKLRQIRQRGHIRHPGILQMQPLEVCEHLQAL</sequence>
<reference evidence="2 3" key="1">
    <citation type="journal article" date="2013" name="Genome Announc.">
        <title>Complete Genome Sequence of the Probiotic Bifidobacterium thermophilum Strain RBL67.</title>
        <authorList>
            <person name="Jans C."/>
            <person name="Lacroix C."/>
            <person name="Follador R."/>
            <person name="Stevens M.J."/>
        </authorList>
    </citation>
    <scope>NUCLEOTIDE SEQUENCE [LARGE SCALE GENOMIC DNA]</scope>
    <source>
        <strain evidence="2 3">RBL67</strain>
    </source>
</reference>
<keyword evidence="3" id="KW-1185">Reference proteome</keyword>
<dbReference type="EMBL" id="CP004346">
    <property type="protein sequence ID" value="AGH40596.1"/>
    <property type="molecule type" value="Genomic_DNA"/>
</dbReference>
<dbReference type="HOGENOM" id="CLU_2858749_0_0_11"/>
<proteinExistence type="predicted"/>
<dbReference type="Proteomes" id="UP000011835">
    <property type="component" value="Chromosome"/>
</dbReference>
<evidence type="ECO:0000313" key="3">
    <source>
        <dbReference type="Proteomes" id="UP000011835"/>
    </source>
</evidence>
<gene>
    <name evidence="2" type="ORF">D805_0329</name>
</gene>
<accession>M4RAW0</accession>